<dbReference type="STRING" id="3847.A0A0R0HI53"/>
<protein>
    <recommendedName>
        <fullName evidence="6">Ubiquitin-like domain-containing protein</fullName>
    </recommendedName>
</protein>
<reference evidence="4" key="2">
    <citation type="submission" date="2018-02" db="UniProtKB">
        <authorList>
            <consortium name="EnsemblPlants"/>
        </authorList>
    </citation>
    <scope>IDENTIFICATION</scope>
    <source>
        <strain evidence="4">Williams 82</strain>
    </source>
</reference>
<dbReference type="InterPro" id="IPR003591">
    <property type="entry name" value="Leu-rich_rpt_typical-subtyp"/>
</dbReference>
<dbReference type="Proteomes" id="UP000008827">
    <property type="component" value="Chromosome 11"/>
</dbReference>
<dbReference type="EMBL" id="CM000844">
    <property type="protein sequence ID" value="KRH30190.1"/>
    <property type="molecule type" value="Genomic_DNA"/>
</dbReference>
<keyword evidence="5" id="KW-1185">Reference proteome</keyword>
<keyword evidence="2" id="KW-0677">Repeat</keyword>
<evidence type="ECO:0000256" key="2">
    <source>
        <dbReference type="ARBA" id="ARBA00022737"/>
    </source>
</evidence>
<dbReference type="Gramene" id="KRH30190">
    <property type="protein sequence ID" value="KRH30190"/>
    <property type="gene ID" value="GLYMA_11G166200"/>
</dbReference>
<evidence type="ECO:0000313" key="5">
    <source>
        <dbReference type="Proteomes" id="UP000008827"/>
    </source>
</evidence>
<evidence type="ECO:0000313" key="3">
    <source>
        <dbReference type="EMBL" id="KRH30190.1"/>
    </source>
</evidence>
<gene>
    <name evidence="3" type="ORF">GLYMA_11G166200</name>
</gene>
<dbReference type="GO" id="GO:0035556">
    <property type="term" value="P:intracellular signal transduction"/>
    <property type="evidence" value="ECO:0000318"/>
    <property type="project" value="GO_Central"/>
</dbReference>
<dbReference type="SMART" id="SM00369">
    <property type="entry name" value="LRR_TYP"/>
    <property type="match status" value="3"/>
</dbReference>
<accession>A0A0R0HI53</accession>
<reference evidence="3 4" key="1">
    <citation type="journal article" date="2010" name="Nature">
        <title>Genome sequence of the palaeopolyploid soybean.</title>
        <authorList>
            <person name="Schmutz J."/>
            <person name="Cannon S.B."/>
            <person name="Schlueter J."/>
            <person name="Ma J."/>
            <person name="Mitros T."/>
            <person name="Nelson W."/>
            <person name="Hyten D.L."/>
            <person name="Song Q."/>
            <person name="Thelen J.J."/>
            <person name="Cheng J."/>
            <person name="Xu D."/>
            <person name="Hellsten U."/>
            <person name="May G.D."/>
            <person name="Yu Y."/>
            <person name="Sakurai T."/>
            <person name="Umezawa T."/>
            <person name="Bhattacharyya M.K."/>
            <person name="Sandhu D."/>
            <person name="Valliyodan B."/>
            <person name="Lindquist E."/>
            <person name="Peto M."/>
            <person name="Grant D."/>
            <person name="Shu S."/>
            <person name="Goodstein D."/>
            <person name="Barry K."/>
            <person name="Futrell-Griggs M."/>
            <person name="Abernathy B."/>
            <person name="Du J."/>
            <person name="Tian Z."/>
            <person name="Zhu L."/>
            <person name="Gill N."/>
            <person name="Joshi T."/>
            <person name="Libault M."/>
            <person name="Sethuraman A."/>
            <person name="Zhang X.-C."/>
            <person name="Shinozaki K."/>
            <person name="Nguyen H.T."/>
            <person name="Wing R.A."/>
            <person name="Cregan P."/>
            <person name="Specht J."/>
            <person name="Grimwood J."/>
            <person name="Rokhsar D."/>
            <person name="Stacey G."/>
            <person name="Shoemaker R.C."/>
            <person name="Jackson S.A."/>
        </authorList>
    </citation>
    <scope>NUCLEOTIDE SEQUENCE</scope>
    <source>
        <strain evidence="4">cv. Williams 82</strain>
        <tissue evidence="3">Callus</tissue>
    </source>
</reference>
<dbReference type="PROSITE" id="PS51450">
    <property type="entry name" value="LRR"/>
    <property type="match status" value="1"/>
</dbReference>
<dbReference type="Gene3D" id="3.80.10.10">
    <property type="entry name" value="Ribonuclease Inhibitor"/>
    <property type="match status" value="1"/>
</dbReference>
<dbReference type="SUPFAM" id="SSF52058">
    <property type="entry name" value="L domain-like"/>
    <property type="match status" value="1"/>
</dbReference>
<dbReference type="InParanoid" id="A0A0R0HI53"/>
<dbReference type="Pfam" id="PF13855">
    <property type="entry name" value="LRR_8"/>
    <property type="match status" value="1"/>
</dbReference>
<proteinExistence type="predicted"/>
<dbReference type="SUPFAM" id="SSF54236">
    <property type="entry name" value="Ubiquitin-like"/>
    <property type="match status" value="1"/>
</dbReference>
<dbReference type="PaxDb" id="3847-GLYMA11G29287.1"/>
<evidence type="ECO:0008006" key="6">
    <source>
        <dbReference type="Google" id="ProtNLM"/>
    </source>
</evidence>
<keyword evidence="1" id="KW-0433">Leucine-rich repeat</keyword>
<dbReference type="SMR" id="A0A0R0HI53"/>
<dbReference type="Gene3D" id="3.10.20.90">
    <property type="entry name" value="Phosphatidylinositol 3-kinase Catalytic Subunit, Chain A, domain 1"/>
    <property type="match status" value="1"/>
</dbReference>
<dbReference type="InterPro" id="IPR032675">
    <property type="entry name" value="LRR_dom_sf"/>
</dbReference>
<evidence type="ECO:0000313" key="4">
    <source>
        <dbReference type="EnsemblPlants" id="KRH30190"/>
    </source>
</evidence>
<name>A0A0R0HI53_SOYBN</name>
<dbReference type="FunCoup" id="A0A0R0HI53">
    <property type="interactions" value="4052"/>
</dbReference>
<dbReference type="PANTHER" id="PTHR48051">
    <property type="match status" value="1"/>
</dbReference>
<reference evidence="3" key="3">
    <citation type="submission" date="2018-07" db="EMBL/GenBank/DDBJ databases">
        <title>WGS assembly of Glycine max.</title>
        <authorList>
            <person name="Schmutz J."/>
            <person name="Cannon S."/>
            <person name="Schlueter J."/>
            <person name="Ma J."/>
            <person name="Mitros T."/>
            <person name="Nelson W."/>
            <person name="Hyten D."/>
            <person name="Song Q."/>
            <person name="Thelen J."/>
            <person name="Cheng J."/>
            <person name="Xu D."/>
            <person name="Hellsten U."/>
            <person name="May G."/>
            <person name="Yu Y."/>
            <person name="Sakurai T."/>
            <person name="Umezawa T."/>
            <person name="Bhattacharyya M."/>
            <person name="Sandhu D."/>
            <person name="Valliyodan B."/>
            <person name="Lindquist E."/>
            <person name="Peto M."/>
            <person name="Grant D."/>
            <person name="Shu S."/>
            <person name="Goodstein D."/>
            <person name="Barry K."/>
            <person name="Futrell-Griggs M."/>
            <person name="Abernathy B."/>
            <person name="Du J."/>
            <person name="Tian Z."/>
            <person name="Zhu L."/>
            <person name="Gill N."/>
            <person name="Joshi T."/>
            <person name="Libault M."/>
            <person name="Sethuraman A."/>
            <person name="Zhang X."/>
            <person name="Shinozaki K."/>
            <person name="Nguyen H."/>
            <person name="Wing R."/>
            <person name="Cregan P."/>
            <person name="Specht J."/>
            <person name="Grimwood J."/>
            <person name="Rokhsar D."/>
            <person name="Stacey G."/>
            <person name="Shoemaker R."/>
            <person name="Jackson S."/>
        </authorList>
    </citation>
    <scope>NUCLEOTIDE SEQUENCE</scope>
    <source>
        <tissue evidence="3">Callus</tissue>
    </source>
</reference>
<sequence>MEANSGASEPNSNATIITINVKFGGVSIPISISPHLTINGFKSLLLPSTNVLPRGQKLIFKDATDGPVWKKAQVVPKSRKDDSGSNNDMKKIPVKNRMERWKATGVVALSECNLEVIPDEVWVCGSSARVLDCNNNSITDVPDEIARLTGLDKLFINANEIVDKSIRWEGLTTLKYLTVLSLNHNNLTTLSSTLGSLTSLRELHVSNNKLSGLPNEIRHLTQLEVLRANNNRLFSKKNKALYLGNTRMKSLPSKLFKTCLQLSTLDLHNTKITIDLLRRFEGWDNFDECQRSKHQKQIDFRVGVSRDFDEGVDKN</sequence>
<organism evidence="3">
    <name type="scientific">Glycine max</name>
    <name type="common">Soybean</name>
    <name type="synonym">Glycine hispida</name>
    <dbReference type="NCBI Taxonomy" id="3847"/>
    <lineage>
        <taxon>Eukaryota</taxon>
        <taxon>Viridiplantae</taxon>
        <taxon>Streptophyta</taxon>
        <taxon>Embryophyta</taxon>
        <taxon>Tracheophyta</taxon>
        <taxon>Spermatophyta</taxon>
        <taxon>Magnoliopsida</taxon>
        <taxon>eudicotyledons</taxon>
        <taxon>Gunneridae</taxon>
        <taxon>Pentapetalae</taxon>
        <taxon>rosids</taxon>
        <taxon>fabids</taxon>
        <taxon>Fabales</taxon>
        <taxon>Fabaceae</taxon>
        <taxon>Papilionoideae</taxon>
        <taxon>50 kb inversion clade</taxon>
        <taxon>NPAAA clade</taxon>
        <taxon>indigoferoid/millettioid clade</taxon>
        <taxon>Phaseoleae</taxon>
        <taxon>Glycine</taxon>
        <taxon>Glycine subgen. Soja</taxon>
    </lineage>
</organism>
<dbReference type="InterPro" id="IPR050216">
    <property type="entry name" value="LRR_domain-containing"/>
</dbReference>
<dbReference type="PANTHER" id="PTHR48051:SF1">
    <property type="entry name" value="RAS SUPPRESSOR PROTEIN 1"/>
    <property type="match status" value="1"/>
</dbReference>
<dbReference type="EnsemblPlants" id="KRH30190">
    <property type="protein sequence ID" value="KRH30190"/>
    <property type="gene ID" value="GLYMA_11G166200"/>
</dbReference>
<dbReference type="AlphaFoldDB" id="A0A0R0HI53"/>
<dbReference type="InterPro" id="IPR029071">
    <property type="entry name" value="Ubiquitin-like_domsf"/>
</dbReference>
<dbReference type="InterPro" id="IPR001611">
    <property type="entry name" value="Leu-rich_rpt"/>
</dbReference>
<dbReference type="OMA" id="ENIGGCA"/>
<evidence type="ECO:0000256" key="1">
    <source>
        <dbReference type="ARBA" id="ARBA00022614"/>
    </source>
</evidence>